<dbReference type="RefSeq" id="WP_206657469.1">
    <property type="nucleotide sequence ID" value="NZ_CP071182.1"/>
</dbReference>
<keyword evidence="1" id="KW-0812">Transmembrane</keyword>
<feature type="transmembrane region" description="Helical" evidence="1">
    <location>
        <begin position="6"/>
        <end position="23"/>
    </location>
</feature>
<proteinExistence type="predicted"/>
<keyword evidence="1" id="KW-1133">Transmembrane helix</keyword>
<keyword evidence="3" id="KW-1185">Reference proteome</keyword>
<gene>
    <name evidence="2" type="ORF">JZ786_03745</name>
</gene>
<name>A0A9X7W0V6_9BACL</name>
<organism evidence="2 3">
    <name type="scientific">Alicyclobacillus mengziensis</name>
    <dbReference type="NCBI Taxonomy" id="2931921"/>
    <lineage>
        <taxon>Bacteria</taxon>
        <taxon>Bacillati</taxon>
        <taxon>Bacillota</taxon>
        <taxon>Bacilli</taxon>
        <taxon>Bacillales</taxon>
        <taxon>Alicyclobacillaceae</taxon>
        <taxon>Alicyclobacillus</taxon>
    </lineage>
</organism>
<evidence type="ECO:0000256" key="1">
    <source>
        <dbReference type="SAM" id="Phobius"/>
    </source>
</evidence>
<dbReference type="EMBL" id="CP071182">
    <property type="protein sequence ID" value="QSO48132.1"/>
    <property type="molecule type" value="Genomic_DNA"/>
</dbReference>
<evidence type="ECO:0008006" key="4">
    <source>
        <dbReference type="Google" id="ProtNLM"/>
    </source>
</evidence>
<dbReference type="KEGG" id="afx:JZ786_03745"/>
<accession>A0A9X7W0V6</accession>
<dbReference type="AlphaFoldDB" id="A0A9X7W0V6"/>
<evidence type="ECO:0000313" key="3">
    <source>
        <dbReference type="Proteomes" id="UP000663505"/>
    </source>
</evidence>
<dbReference type="Proteomes" id="UP000663505">
    <property type="component" value="Chromosome"/>
</dbReference>
<evidence type="ECO:0000313" key="2">
    <source>
        <dbReference type="EMBL" id="QSO48132.1"/>
    </source>
</evidence>
<reference evidence="2 3" key="1">
    <citation type="submission" date="2021-02" db="EMBL/GenBank/DDBJ databases">
        <title>Alicyclobacillus curvatus sp. nov. and Alicyclobacillus mengziensis sp. nov., two acidophilic bacteria isolated from acid mine drainage.</title>
        <authorList>
            <person name="Huang Y."/>
        </authorList>
    </citation>
    <scope>NUCLEOTIDE SEQUENCE [LARGE SCALE GENOMIC DNA]</scope>
    <source>
        <strain evidence="2 3">S30H14</strain>
    </source>
</reference>
<keyword evidence="1" id="KW-0472">Membrane</keyword>
<sequence>MVEALFFWALAMYGALTAVWQVVGMMQRRRLQQENPQPMNIVLVVQNAESSIEGVLRNLLDRTVFSLRERTITVIDAWSTDETENICRRLSQSRAALNYIRVESDSELQSNLQAECVDKTAVACVYDLRRNGVLGEILDDVSALCR</sequence>
<protein>
    <recommendedName>
        <fullName evidence="4">Glycosyl transferase family 2</fullName>
    </recommendedName>
</protein>